<organism evidence="18 19">
    <name type="scientific">Sphingomonas alba</name>
    <dbReference type="NCBI Taxonomy" id="2908208"/>
    <lineage>
        <taxon>Bacteria</taxon>
        <taxon>Pseudomonadati</taxon>
        <taxon>Pseudomonadota</taxon>
        <taxon>Alphaproteobacteria</taxon>
        <taxon>Sphingomonadales</taxon>
        <taxon>Sphingomonadaceae</taxon>
        <taxon>Sphingomonas</taxon>
    </lineage>
</organism>
<evidence type="ECO:0000313" key="19">
    <source>
        <dbReference type="Proteomes" id="UP001165363"/>
    </source>
</evidence>
<protein>
    <recommendedName>
        <fullName evidence="4">Cytochrome bo(3) ubiquinol oxidase subunit 4</fullName>
    </recommendedName>
    <alternativeName>
        <fullName evidence="16">Cytochrome o ubiquinol oxidase subunit 4</fullName>
    </alternativeName>
    <alternativeName>
        <fullName evidence="13">Oxidase bo(3) subunit 4</fullName>
    </alternativeName>
    <alternativeName>
        <fullName evidence="14">Ubiquinol oxidase polypeptide IV</fullName>
    </alternativeName>
    <alternativeName>
        <fullName evidence="15">Ubiquinol oxidase subunit 4</fullName>
    </alternativeName>
</protein>
<dbReference type="InterPro" id="IPR005171">
    <property type="entry name" value="Cyt_c_oxidase_su4_prok"/>
</dbReference>
<dbReference type="Pfam" id="PF03626">
    <property type="entry name" value="COX4_pro"/>
    <property type="match status" value="1"/>
</dbReference>
<feature type="transmembrane region" description="Helical" evidence="17">
    <location>
        <begin position="28"/>
        <end position="46"/>
    </location>
</feature>
<dbReference type="NCBIfam" id="TIGR02847">
    <property type="entry name" value="CyoD"/>
    <property type="match status" value="1"/>
</dbReference>
<comment type="caution">
    <text evidence="18">The sequence shown here is derived from an EMBL/GenBank/DDBJ whole genome shotgun (WGS) entry which is preliminary data.</text>
</comment>
<keyword evidence="11 17" id="KW-0472">Membrane</keyword>
<evidence type="ECO:0000256" key="13">
    <source>
        <dbReference type="ARBA" id="ARBA00030071"/>
    </source>
</evidence>
<keyword evidence="7 17" id="KW-0812">Transmembrane</keyword>
<keyword evidence="19" id="KW-1185">Reference proteome</keyword>
<evidence type="ECO:0000313" key="18">
    <source>
        <dbReference type="EMBL" id="MCL6683974.1"/>
    </source>
</evidence>
<comment type="similarity">
    <text evidence="2">Belongs to the cytochrome c oxidase bacterial subunit 4 family.</text>
</comment>
<evidence type="ECO:0000256" key="5">
    <source>
        <dbReference type="ARBA" id="ARBA00022448"/>
    </source>
</evidence>
<dbReference type="InterPro" id="IPR014210">
    <property type="entry name" value="Cyt_o_ubiqinol_oxidase_su4"/>
</dbReference>
<feature type="transmembrane region" description="Helical" evidence="17">
    <location>
        <begin position="58"/>
        <end position="79"/>
    </location>
</feature>
<comment type="subcellular location">
    <subcellularLocation>
        <location evidence="1">Cell membrane</location>
        <topology evidence="1">Multi-pass membrane protein</topology>
    </subcellularLocation>
</comment>
<keyword evidence="8" id="KW-0249">Electron transport</keyword>
<evidence type="ECO:0000256" key="9">
    <source>
        <dbReference type="ARBA" id="ARBA00022989"/>
    </source>
</evidence>
<proteinExistence type="inferred from homology"/>
<keyword evidence="5" id="KW-0813">Transport</keyword>
<gene>
    <name evidence="18" type="primary">cyoD</name>
    <name evidence="18" type="ORF">LZ536_08700</name>
</gene>
<comment type="subunit">
    <text evidence="3">Heterooctamer of two A chains, two B chains, two C chains and two D chains.</text>
</comment>
<evidence type="ECO:0000256" key="14">
    <source>
        <dbReference type="ARBA" id="ARBA00030211"/>
    </source>
</evidence>
<evidence type="ECO:0000256" key="17">
    <source>
        <dbReference type="SAM" id="Phobius"/>
    </source>
</evidence>
<evidence type="ECO:0000256" key="16">
    <source>
        <dbReference type="ARBA" id="ARBA00032185"/>
    </source>
</evidence>
<reference evidence="18" key="1">
    <citation type="submission" date="2022-05" db="EMBL/GenBank/DDBJ databases">
        <authorList>
            <person name="Jo J.-H."/>
            <person name="Im W.-T."/>
        </authorList>
    </citation>
    <scope>NUCLEOTIDE SEQUENCE</scope>
    <source>
        <strain evidence="18">SE158</strain>
    </source>
</reference>
<evidence type="ECO:0000256" key="12">
    <source>
        <dbReference type="ARBA" id="ARBA00025694"/>
    </source>
</evidence>
<dbReference type="EMBL" id="JAMGBD010000001">
    <property type="protein sequence ID" value="MCL6683974.1"/>
    <property type="molecule type" value="Genomic_DNA"/>
</dbReference>
<keyword evidence="6" id="KW-1003">Cell membrane</keyword>
<evidence type="ECO:0000256" key="11">
    <source>
        <dbReference type="ARBA" id="ARBA00023136"/>
    </source>
</evidence>
<feature type="transmembrane region" description="Helical" evidence="17">
    <location>
        <begin position="91"/>
        <end position="111"/>
    </location>
</feature>
<dbReference type="Proteomes" id="UP001165363">
    <property type="component" value="Unassembled WGS sequence"/>
</dbReference>
<evidence type="ECO:0000256" key="1">
    <source>
        <dbReference type="ARBA" id="ARBA00004651"/>
    </source>
</evidence>
<evidence type="ECO:0000256" key="4">
    <source>
        <dbReference type="ARBA" id="ARBA00014689"/>
    </source>
</evidence>
<keyword evidence="10" id="KW-0560">Oxidoreductase</keyword>
<name>A0ABT0RMU6_9SPHN</name>
<evidence type="ECO:0000256" key="15">
    <source>
        <dbReference type="ARBA" id="ARBA00031887"/>
    </source>
</evidence>
<dbReference type="RefSeq" id="WP_249848148.1">
    <property type="nucleotide sequence ID" value="NZ_JAMGBD010000001.1"/>
</dbReference>
<evidence type="ECO:0000256" key="3">
    <source>
        <dbReference type="ARBA" id="ARBA00011700"/>
    </source>
</evidence>
<evidence type="ECO:0000256" key="10">
    <source>
        <dbReference type="ARBA" id="ARBA00023002"/>
    </source>
</evidence>
<sequence length="129" mass="13949">MSIHSEANLDAELHAHGDTHGHGSYRSYTIGFILSVILTAVPFWLVMAHPIANAGVTAAFVIVFAALQILVHTVCFLHVNSEAEGGWTLMAYMFTAILLIITIAGSLWIMYHLNSNMMPSVPAQAANSL</sequence>
<dbReference type="PANTHER" id="PTHR36835:SF1">
    <property type="entry name" value="CYTOCHROME BO(3) UBIQUINOL OXIDASE SUBUNIT 4"/>
    <property type="match status" value="1"/>
</dbReference>
<comment type="function">
    <text evidence="12">Cytochrome bo(3) ubiquinol terminal oxidase is the component of the aerobic respiratory chain of E.coli that predominates when cells are grown at high aeration. Has proton pump activity across the membrane in addition to electron transfer, pumping 2 protons/electron.</text>
</comment>
<keyword evidence="9 17" id="KW-1133">Transmembrane helix</keyword>
<dbReference type="PANTHER" id="PTHR36835">
    <property type="entry name" value="CYTOCHROME BO(3) UBIQUINOL OXIDASE SUBUNIT 4"/>
    <property type="match status" value="1"/>
</dbReference>
<accession>A0ABT0RMU6</accession>
<dbReference type="InterPro" id="IPR050968">
    <property type="entry name" value="Cytochrome_c_oxidase_bac_sub4"/>
</dbReference>
<evidence type="ECO:0000256" key="7">
    <source>
        <dbReference type="ARBA" id="ARBA00022692"/>
    </source>
</evidence>
<evidence type="ECO:0000256" key="8">
    <source>
        <dbReference type="ARBA" id="ARBA00022982"/>
    </source>
</evidence>
<evidence type="ECO:0000256" key="6">
    <source>
        <dbReference type="ARBA" id="ARBA00022475"/>
    </source>
</evidence>
<evidence type="ECO:0000256" key="2">
    <source>
        <dbReference type="ARBA" id="ARBA00008079"/>
    </source>
</evidence>